<dbReference type="PROSITE" id="PS51257">
    <property type="entry name" value="PROKAR_LIPOPROTEIN"/>
    <property type="match status" value="1"/>
</dbReference>
<name>A0A172XWI3_9FLAO</name>
<dbReference type="KEGG" id="chh:A0O34_13020"/>
<accession>A0A172XWI3</accession>
<proteinExistence type="predicted"/>
<organism evidence="1 2">
    <name type="scientific">Chryseobacterium glaciei</name>
    <dbReference type="NCBI Taxonomy" id="1685010"/>
    <lineage>
        <taxon>Bacteria</taxon>
        <taxon>Pseudomonadati</taxon>
        <taxon>Bacteroidota</taxon>
        <taxon>Flavobacteriia</taxon>
        <taxon>Flavobacteriales</taxon>
        <taxon>Weeksellaceae</taxon>
        <taxon>Chryseobacterium group</taxon>
        <taxon>Chryseobacterium</taxon>
    </lineage>
</organism>
<evidence type="ECO:0000313" key="2">
    <source>
        <dbReference type="Proteomes" id="UP000077824"/>
    </source>
</evidence>
<evidence type="ECO:0000313" key="1">
    <source>
        <dbReference type="EMBL" id="ANF51373.1"/>
    </source>
</evidence>
<dbReference type="OrthoDB" id="1259648at2"/>
<reference evidence="1 2" key="1">
    <citation type="submission" date="2016-04" db="EMBL/GenBank/DDBJ databases">
        <title>Complete Genome Sequence of Chryseobacterium sp. IHBB 10212.</title>
        <authorList>
            <person name="Pal M."/>
            <person name="Swarnkar M.K."/>
            <person name="Kaushal K."/>
            <person name="Chhibber S."/>
            <person name="Singh A.K."/>
            <person name="Gulati A."/>
        </authorList>
    </citation>
    <scope>NUCLEOTIDE SEQUENCE [LARGE SCALE GENOMIC DNA]</scope>
    <source>
        <strain evidence="1 2">IHBB 10212</strain>
    </source>
</reference>
<sequence length="151" mass="17741">MRIFLLLICFSLSIFSCKKETESHSNINAGFHEDLVKSNLAKDSLQKMDVVFDKLNKKNTTFLDYYVHYYYKLDKETQDEIKKTKGENFLSEHPEEYFALFTKIISAKDDKYLATFGITKDEEILAREVYIFHLKKNYGPTVDGQLENLNK</sequence>
<protein>
    <submittedName>
        <fullName evidence="1">Uncharacterized protein</fullName>
    </submittedName>
</protein>
<dbReference type="AlphaFoldDB" id="A0A172XWI3"/>
<gene>
    <name evidence="1" type="ORF">A0O34_13020</name>
</gene>
<dbReference type="RefSeq" id="WP_066755228.1">
    <property type="nucleotide sequence ID" value="NZ_CP015199.1"/>
</dbReference>
<dbReference type="EMBL" id="CP015199">
    <property type="protein sequence ID" value="ANF51373.1"/>
    <property type="molecule type" value="Genomic_DNA"/>
</dbReference>
<dbReference type="Proteomes" id="UP000077824">
    <property type="component" value="Chromosome"/>
</dbReference>
<dbReference type="STRING" id="1685010.A0O34_13020"/>
<keyword evidence="2" id="KW-1185">Reference proteome</keyword>